<reference evidence="1" key="1">
    <citation type="journal article" date="2021" name="Int. J. Syst. Evol. Microbiol.">
        <title>Bradyrhizobium septentrionale sp. nov. (sv. septentrionale) and Bradyrhizobium quebecense sp. nov. (sv. septentrionale) associated with legumes native to Canada possess rearranged symbiosis genes and numerous insertion sequences.</title>
        <authorList>
            <person name="Bromfield E.S.P."/>
            <person name="Cloutier S."/>
        </authorList>
    </citation>
    <scope>NUCLEOTIDE SEQUENCE</scope>
    <source>
        <strain evidence="1">5S5</strain>
    </source>
</reference>
<organism evidence="1 2">
    <name type="scientific">Bradyrhizobium septentrionale</name>
    <dbReference type="NCBI Taxonomy" id="1404411"/>
    <lineage>
        <taxon>Bacteria</taxon>
        <taxon>Pseudomonadati</taxon>
        <taxon>Pseudomonadota</taxon>
        <taxon>Alphaproteobacteria</taxon>
        <taxon>Hyphomicrobiales</taxon>
        <taxon>Nitrobacteraceae</taxon>
        <taxon>Bradyrhizobium</taxon>
    </lineage>
</organism>
<accession>A0ABZ2P1N9</accession>
<proteinExistence type="predicted"/>
<protein>
    <submittedName>
        <fullName evidence="1">Competence protein</fullName>
    </submittedName>
</protein>
<gene>
    <name evidence="1" type="ORF">WDK88_05890</name>
</gene>
<dbReference type="RefSeq" id="WP_338692230.1">
    <property type="nucleotide sequence ID" value="NZ_CP147708.1"/>
</dbReference>
<evidence type="ECO:0000313" key="1">
    <source>
        <dbReference type="EMBL" id="WXC81165.1"/>
    </source>
</evidence>
<reference evidence="1" key="2">
    <citation type="submission" date="2024-03" db="EMBL/GenBank/DDBJ databases">
        <authorList>
            <person name="Bromfield E.S.P."/>
            <person name="Cloutier S."/>
        </authorList>
    </citation>
    <scope>NUCLEOTIDE SEQUENCE</scope>
    <source>
        <strain evidence="1">5S5</strain>
    </source>
</reference>
<name>A0ABZ2P1N9_9BRAD</name>
<dbReference type="EMBL" id="CP147711">
    <property type="protein sequence ID" value="WXC81165.1"/>
    <property type="molecule type" value="Genomic_DNA"/>
</dbReference>
<keyword evidence="2" id="KW-1185">Reference proteome</keyword>
<sequence>MPKVRKLRDSQVRLARIPHWAHKAIRNCDSWIEPETEWHRAWKNKFPTEWQEFIQHDGQSGEKHIADVRTEHGLVIEFQHSHLNPLEQTARERFYGNMVWVVDGTRLQRDYSRFLKNKANLRTTDYQGYFLLDFPEECFSPLWVESSAPVIFDFRGIGEDVAPDGTKDALWCLLPGRAGRYAVVVQMPREYFMLATSSQPQLLPARDIVTGFAQRLRAAQERIMQPPFFMSGRAFRRRRSWRL</sequence>
<evidence type="ECO:0000313" key="2">
    <source>
        <dbReference type="Proteomes" id="UP001432046"/>
    </source>
</evidence>
<dbReference type="Proteomes" id="UP001432046">
    <property type="component" value="Chromosome"/>
</dbReference>